<sequence length="185" mass="20783">MCPVPRKSMATRRERMTMTNKSIMIAEPFISSLTGVRVEAEKLAWLHNYFQSFSSWLASFGSVCIGYCRRADQQTYCFPRLLRPLSCQVVCRTFPLSPSQAWEVCSLTHTLQILFLSRAPAPRSATQLPCLVPLPSGLCHFYKQRGADNFSPARNFFQRPSAVLTAPGLEVARFCGTRSHKAESA</sequence>
<keyword evidence="2" id="KW-1185">Reference proteome</keyword>
<organism evidence="1 2">
    <name type="scientific">Microdochium trichocladiopsis</name>
    <dbReference type="NCBI Taxonomy" id="1682393"/>
    <lineage>
        <taxon>Eukaryota</taxon>
        <taxon>Fungi</taxon>
        <taxon>Dikarya</taxon>
        <taxon>Ascomycota</taxon>
        <taxon>Pezizomycotina</taxon>
        <taxon>Sordariomycetes</taxon>
        <taxon>Xylariomycetidae</taxon>
        <taxon>Xylariales</taxon>
        <taxon>Microdochiaceae</taxon>
        <taxon>Microdochium</taxon>
    </lineage>
</organism>
<dbReference type="Proteomes" id="UP000756346">
    <property type="component" value="Unassembled WGS sequence"/>
</dbReference>
<name>A0A9P8XXC4_9PEZI</name>
<protein>
    <submittedName>
        <fullName evidence="1">Uncharacterized protein</fullName>
    </submittedName>
</protein>
<dbReference type="GeneID" id="70185033"/>
<dbReference type="RefSeq" id="XP_046006489.1">
    <property type="nucleotide sequence ID" value="XM_046155487.1"/>
</dbReference>
<reference evidence="1" key="1">
    <citation type="journal article" date="2021" name="Nat. Commun.">
        <title>Genetic determinants of endophytism in the Arabidopsis root mycobiome.</title>
        <authorList>
            <person name="Mesny F."/>
            <person name="Miyauchi S."/>
            <person name="Thiergart T."/>
            <person name="Pickel B."/>
            <person name="Atanasova L."/>
            <person name="Karlsson M."/>
            <person name="Huettel B."/>
            <person name="Barry K.W."/>
            <person name="Haridas S."/>
            <person name="Chen C."/>
            <person name="Bauer D."/>
            <person name="Andreopoulos W."/>
            <person name="Pangilinan J."/>
            <person name="LaButti K."/>
            <person name="Riley R."/>
            <person name="Lipzen A."/>
            <person name="Clum A."/>
            <person name="Drula E."/>
            <person name="Henrissat B."/>
            <person name="Kohler A."/>
            <person name="Grigoriev I.V."/>
            <person name="Martin F.M."/>
            <person name="Hacquard S."/>
        </authorList>
    </citation>
    <scope>NUCLEOTIDE SEQUENCE</scope>
    <source>
        <strain evidence="1">MPI-CAGE-CH-0230</strain>
    </source>
</reference>
<proteinExistence type="predicted"/>
<evidence type="ECO:0000313" key="1">
    <source>
        <dbReference type="EMBL" id="KAH7018222.1"/>
    </source>
</evidence>
<dbReference type="AlphaFoldDB" id="A0A9P8XXC4"/>
<dbReference type="EMBL" id="JAGTJQ010000011">
    <property type="protein sequence ID" value="KAH7018222.1"/>
    <property type="molecule type" value="Genomic_DNA"/>
</dbReference>
<gene>
    <name evidence="1" type="ORF">B0I36DRAFT_335522</name>
</gene>
<comment type="caution">
    <text evidence="1">The sequence shown here is derived from an EMBL/GenBank/DDBJ whole genome shotgun (WGS) entry which is preliminary data.</text>
</comment>
<accession>A0A9P8XXC4</accession>
<evidence type="ECO:0000313" key="2">
    <source>
        <dbReference type="Proteomes" id="UP000756346"/>
    </source>
</evidence>